<name>A0A285EHX5_9ACTN</name>
<gene>
    <name evidence="1" type="ORF">SAMN06893097_11224</name>
</gene>
<dbReference type="InterPro" id="IPR011050">
    <property type="entry name" value="Pectin_lyase_fold/virulence"/>
</dbReference>
<dbReference type="InterPro" id="IPR012334">
    <property type="entry name" value="Pectin_lyas_fold"/>
</dbReference>
<dbReference type="Gene3D" id="2.160.20.10">
    <property type="entry name" value="Single-stranded right-handed beta-helix, Pectin lyase-like"/>
    <property type="match status" value="1"/>
</dbReference>
<evidence type="ECO:0000313" key="1">
    <source>
        <dbReference type="EMBL" id="SNX98729.1"/>
    </source>
</evidence>
<dbReference type="AlphaFoldDB" id="A0A285EHX5"/>
<protein>
    <recommendedName>
        <fullName evidence="3">Pectate lyase superfamily protein</fullName>
    </recommendedName>
</protein>
<accession>A0A285EHX5</accession>
<sequence>MAWPPATHQDVEDAVTALRAGLTVAPAPSGNDDYATIRAAYDAAPNGGTLVFRPGTYRLSRTLDLDRNVHLQGSWSRDKDANAKYGTVIRPTTSTTQESLIALIKVSASYVGVRGLALYGHSTASGVGVLFGAAPGASRGPNTHQSFAEDLYAEGFASGSCFGVDADHVSFTRCTFSGNYDGLVIARGNKNDLSLLDCALDGNARSSVFLEADGGTTNCSLIRTHLGFSRYGILQDPATTLNVGFNQLTMIASPIEYVTEQMLALKSCGGIRILGGYWAWATWAQGPDLGPVAALPAATIGPVTLGPVEISSEFVAVAPNPNSPALVQVTGFTNHPIKVTQPLNGFCQTCFSGNWVQDIPAPAVPASATALTNSFSSPVQVFVNGGIVSAVHLNGIATGVTGGTFRVPPGGTISITYTEAPSWVWVADVS</sequence>
<evidence type="ECO:0000313" key="2">
    <source>
        <dbReference type="Proteomes" id="UP000219514"/>
    </source>
</evidence>
<dbReference type="Proteomes" id="UP000219514">
    <property type="component" value="Unassembled WGS sequence"/>
</dbReference>
<dbReference type="SUPFAM" id="SSF51126">
    <property type="entry name" value="Pectin lyase-like"/>
    <property type="match status" value="1"/>
</dbReference>
<proteinExistence type="predicted"/>
<evidence type="ECO:0008006" key="3">
    <source>
        <dbReference type="Google" id="ProtNLM"/>
    </source>
</evidence>
<reference evidence="1 2" key="1">
    <citation type="submission" date="2017-09" db="EMBL/GenBank/DDBJ databases">
        <authorList>
            <person name="Ehlers B."/>
            <person name="Leendertz F.H."/>
        </authorList>
    </citation>
    <scope>NUCLEOTIDE SEQUENCE [LARGE SCALE GENOMIC DNA]</scope>
    <source>
        <strain evidence="1 2">DSM 46844</strain>
    </source>
</reference>
<keyword evidence="2" id="KW-1185">Reference proteome</keyword>
<organism evidence="1 2">
    <name type="scientific">Geodermatophilus sabuli</name>
    <dbReference type="NCBI Taxonomy" id="1564158"/>
    <lineage>
        <taxon>Bacteria</taxon>
        <taxon>Bacillati</taxon>
        <taxon>Actinomycetota</taxon>
        <taxon>Actinomycetes</taxon>
        <taxon>Geodermatophilales</taxon>
        <taxon>Geodermatophilaceae</taxon>
        <taxon>Geodermatophilus</taxon>
    </lineage>
</organism>
<dbReference type="EMBL" id="OBDO01000012">
    <property type="protein sequence ID" value="SNX98729.1"/>
    <property type="molecule type" value="Genomic_DNA"/>
</dbReference>